<accession>A0A250J7P9</accession>
<dbReference type="AlphaFoldDB" id="A0A250J7P9"/>
<protein>
    <recommendedName>
        <fullName evidence="3">MBL fold metallo-hydrolase</fullName>
    </recommendedName>
</protein>
<dbReference type="InterPro" id="IPR036866">
    <property type="entry name" value="RibonucZ/Hydroxyglut_hydro"/>
</dbReference>
<gene>
    <name evidence="1" type="ORF">CYFUS_005023</name>
</gene>
<name>A0A250J7P9_9BACT</name>
<dbReference type="RefSeq" id="WP_157758652.1">
    <property type="nucleotide sequence ID" value="NZ_CP022098.1"/>
</dbReference>
<dbReference type="SUPFAM" id="SSF56281">
    <property type="entry name" value="Metallo-hydrolase/oxidoreductase"/>
    <property type="match status" value="1"/>
</dbReference>
<evidence type="ECO:0000313" key="1">
    <source>
        <dbReference type="EMBL" id="ATB39578.1"/>
    </source>
</evidence>
<proteinExistence type="predicted"/>
<evidence type="ECO:0000313" key="2">
    <source>
        <dbReference type="Proteomes" id="UP000217257"/>
    </source>
</evidence>
<evidence type="ECO:0008006" key="3">
    <source>
        <dbReference type="Google" id="ProtNLM"/>
    </source>
</evidence>
<dbReference type="EMBL" id="CP022098">
    <property type="protein sequence ID" value="ATB39578.1"/>
    <property type="molecule type" value="Genomic_DNA"/>
</dbReference>
<organism evidence="1 2">
    <name type="scientific">Cystobacter fuscus</name>
    <dbReference type="NCBI Taxonomy" id="43"/>
    <lineage>
        <taxon>Bacteria</taxon>
        <taxon>Pseudomonadati</taxon>
        <taxon>Myxococcota</taxon>
        <taxon>Myxococcia</taxon>
        <taxon>Myxococcales</taxon>
        <taxon>Cystobacterineae</taxon>
        <taxon>Archangiaceae</taxon>
        <taxon>Cystobacter</taxon>
    </lineage>
</organism>
<reference evidence="1 2" key="1">
    <citation type="submission" date="2017-06" db="EMBL/GenBank/DDBJ databases">
        <title>Sequencing and comparative analysis of myxobacterial genomes.</title>
        <authorList>
            <person name="Rupp O."/>
            <person name="Goesmann A."/>
            <person name="Sogaard-Andersen L."/>
        </authorList>
    </citation>
    <scope>NUCLEOTIDE SEQUENCE [LARGE SCALE GENOMIC DNA]</scope>
    <source>
        <strain evidence="1 2">DSM 52655</strain>
    </source>
</reference>
<dbReference type="Proteomes" id="UP000217257">
    <property type="component" value="Chromosome"/>
</dbReference>
<sequence>MAWNEVLEGSGVWVHAYEVRHFGPTNAFAVQLHPGELAVVSPPPVLSDADHAALGVHGRVTAIVAPHSGHDLGLPAWQARYPEARSYAPSAALAALTRPGLKSFTDLSGLPTPPEVIFRELLGSKNGGTLVRVLRGARPVLYIDELLGNQAAPPPHPFWKFAFWVSGSAPGLRINRIFKTVLCTEPGRIARTLLEALEGEPILVPAHGAPLRRAEDVIRARALLQSIAS</sequence>
<dbReference type="KEGG" id="cfus:CYFUS_005023"/>